<dbReference type="Proteomes" id="UP000681162">
    <property type="component" value="Unassembled WGS sequence"/>
</dbReference>
<dbReference type="Pfam" id="PF13514">
    <property type="entry name" value="AAA_27"/>
    <property type="match status" value="1"/>
</dbReference>
<evidence type="ECO:0000313" key="5">
    <source>
        <dbReference type="Proteomes" id="UP000681162"/>
    </source>
</evidence>
<proteinExistence type="predicted"/>
<dbReference type="PANTHER" id="PTHR41259:SF1">
    <property type="entry name" value="DOUBLE-STRAND BREAK REPAIR RAD50 ATPASE, PUTATIVE-RELATED"/>
    <property type="match status" value="1"/>
</dbReference>
<name>A0A920CGU4_9BACL</name>
<keyword evidence="1" id="KW-0175">Coiled coil</keyword>
<feature type="coiled-coil region" evidence="1">
    <location>
        <begin position="393"/>
        <end position="441"/>
    </location>
</feature>
<reference evidence="4 5" key="1">
    <citation type="submission" date="2021-03" db="EMBL/GenBank/DDBJ databases">
        <title>Antimicrobial resistance genes in bacteria isolated from Japanese honey, and their potential for conferring macrolide and lincosamide resistance in the American foulbrood pathogen Paenibacillus larvae.</title>
        <authorList>
            <person name="Okamoto M."/>
            <person name="Kumagai M."/>
            <person name="Kanamori H."/>
            <person name="Takamatsu D."/>
        </authorList>
    </citation>
    <scope>NUCLEOTIDE SEQUENCE [LARGE SCALE GENOMIC DNA]</scope>
    <source>
        <strain evidence="4 5">J41TS12</strain>
    </source>
</reference>
<comment type="caution">
    <text evidence="4">The sequence shown here is derived from an EMBL/GenBank/DDBJ whole genome shotgun (WGS) entry which is preliminary data.</text>
</comment>
<keyword evidence="5" id="KW-1185">Reference proteome</keyword>
<feature type="coiled-coil region" evidence="1">
    <location>
        <begin position="303"/>
        <end position="346"/>
    </location>
</feature>
<dbReference type="InterPro" id="IPR027417">
    <property type="entry name" value="P-loop_NTPase"/>
</dbReference>
<organism evidence="4 5">
    <name type="scientific">Paenibacillus antibioticophila</name>
    <dbReference type="NCBI Taxonomy" id="1274374"/>
    <lineage>
        <taxon>Bacteria</taxon>
        <taxon>Bacillati</taxon>
        <taxon>Bacillota</taxon>
        <taxon>Bacilli</taxon>
        <taxon>Bacillales</taxon>
        <taxon>Paenibacillaceae</taxon>
        <taxon>Paenibacillus</taxon>
    </lineage>
</organism>
<feature type="domain" description="YhaN AAA" evidence="3">
    <location>
        <begin position="1"/>
        <end position="209"/>
    </location>
</feature>
<evidence type="ECO:0000259" key="3">
    <source>
        <dbReference type="Pfam" id="PF13514"/>
    </source>
</evidence>
<evidence type="ECO:0000313" key="4">
    <source>
        <dbReference type="EMBL" id="GIO37153.1"/>
    </source>
</evidence>
<feature type="transmembrane region" description="Helical" evidence="2">
    <location>
        <begin position="500"/>
        <end position="520"/>
    </location>
</feature>
<dbReference type="SUPFAM" id="SSF52540">
    <property type="entry name" value="P-loop containing nucleoside triphosphate hydrolases"/>
    <property type="match status" value="1"/>
</dbReference>
<dbReference type="EMBL" id="BORR01000006">
    <property type="protein sequence ID" value="GIO37153.1"/>
    <property type="molecule type" value="Genomic_DNA"/>
</dbReference>
<dbReference type="PANTHER" id="PTHR41259">
    <property type="entry name" value="DOUBLE-STRAND BREAK REPAIR RAD50 ATPASE, PUTATIVE-RELATED"/>
    <property type="match status" value="1"/>
</dbReference>
<keyword evidence="2" id="KW-0472">Membrane</keyword>
<feature type="coiled-coil region" evidence="1">
    <location>
        <begin position="872"/>
        <end position="929"/>
    </location>
</feature>
<feature type="coiled-coil region" evidence="1">
    <location>
        <begin position="760"/>
        <end position="843"/>
    </location>
</feature>
<protein>
    <recommendedName>
        <fullName evidence="3">YhaN AAA domain-containing protein</fullName>
    </recommendedName>
</protein>
<evidence type="ECO:0000256" key="2">
    <source>
        <dbReference type="SAM" id="Phobius"/>
    </source>
</evidence>
<dbReference type="InterPro" id="IPR038734">
    <property type="entry name" value="YhaN_AAA"/>
</dbReference>
<accession>A0A920CGU4</accession>
<feature type="transmembrane region" description="Helical" evidence="2">
    <location>
        <begin position="526"/>
        <end position="546"/>
    </location>
</feature>
<keyword evidence="2" id="KW-0812">Transmembrane</keyword>
<evidence type="ECO:0000256" key="1">
    <source>
        <dbReference type="SAM" id="Coils"/>
    </source>
</evidence>
<dbReference type="RefSeq" id="WP_212939452.1">
    <property type="nucleotide sequence ID" value="NZ_BORR01000006.1"/>
</dbReference>
<feature type="coiled-coil region" evidence="1">
    <location>
        <begin position="635"/>
        <end position="669"/>
    </location>
</feature>
<sequence>MRIERLNVQGFGQLQGLQLEFKEDVTVLYGPNGAGKSTLLGFVRAMLFGIPSRSYGAQRYEPTGGGIHGGTITIRDPEGRSWFIERYAKPPEGTTLSGRAGDRLRISRSDPEGGMVELSDGDLRRELLGGMSKEMFNQLFAVTLSELQEVSALASEDLSSYLFHAGIGGGTAVLQGEKKILQEMDKLYRPRGRSQEIYGLTQELERIELQAGAAKSLLPRYESVTLELKELEDLFYGTAAEYEKCVEEEASVSKAIACRPAWYKREAILRELADLPERPAFPVQAKERWNRLQEDKARELPELKELKRKIAALELEIQSASADFTLLDQEQAILQLERRLPAYESRRQEAVELTGEAFRLEQKVDRCLESIHPDWTRDLLRKFAGTIGERETVRRTNTEFSAYEREMESLYQERLKLERDATEAGAELERIMDRLAASREEGKRDYALLRSKDRSETQALWNEISVLIDRARGEQALLREEGLAPTEVTRPARPAKKLSGWLAGAVLLTVLIPLLLWLIADSLWGSLVSAIVMLGIDAYLASKVFNNRPQSKYSPRKAQESRRSLSATPAGLKLAQLLPKLVHLPAGESGGASRLSGYSAPFKAAERPDGHMLSDEEERALRRLMEKWMLWSQRQENLEEQAAEQRRKKHALDEALAGLERELTRKEEIFAAQSQAWERWLAERELAPELSPEAALEVFRLAEQGREWLEQLEAVTLKLEGVKREIASFESDCGALSGIGGSAEGEVAAAIEHHALPGKLHRALAELEQQQKQREAASRLEEKKARLEEELEKALDRLGLLEQAERHLLDESGAEDGEQLLRIAEEEALRGRLKEELRRVELELHLTIGSEHGEQVRQLLKSREEPELSVLLAEARDRLKQAETARQGLVERKGRLLQERESLEAQGLRDNWQQQLAEQEAALHDAVDRYAALALCHELIGRVRKIYEQERQPQVLKTASAYLKEMTGGLYSRILVKMGTQELMVEHRDYGPIGSSYLSRGTAEQTYLAMRLALSDAVSGSRSLPLLLDDLFVNFDKGRLQGALKVLGHLSGKQQIIFMTCHDHVLQEIREHFPSVDVIEIQSCGPVSL</sequence>
<dbReference type="Gene3D" id="3.40.50.300">
    <property type="entry name" value="P-loop containing nucleotide triphosphate hydrolases"/>
    <property type="match status" value="2"/>
</dbReference>
<keyword evidence="2" id="KW-1133">Transmembrane helix</keyword>
<gene>
    <name evidence="4" type="ORF">J41TS12_20140</name>
</gene>
<dbReference type="AlphaFoldDB" id="A0A920CGU4"/>